<dbReference type="Proteomes" id="UP000642488">
    <property type="component" value="Unassembled WGS sequence"/>
</dbReference>
<keyword evidence="12" id="KW-1185">Reference proteome</keyword>
<protein>
    <recommendedName>
        <fullName evidence="10">CN hydrolase domain-containing protein</fullName>
    </recommendedName>
</protein>
<reference evidence="11" key="1">
    <citation type="submission" date="2020-12" db="EMBL/GenBank/DDBJ databases">
        <title>Bacterial taxonomy.</title>
        <authorList>
            <person name="Pan X."/>
        </authorList>
    </citation>
    <scope>NUCLEOTIDE SEQUENCE</scope>
    <source>
        <strain evidence="11">KCTC 52957</strain>
    </source>
</reference>
<dbReference type="PANTHER" id="PTHR38686">
    <property type="entry name" value="APOLIPOPROTEIN N-ACYLTRANSFERASE"/>
    <property type="match status" value="1"/>
</dbReference>
<evidence type="ECO:0000256" key="4">
    <source>
        <dbReference type="ARBA" id="ARBA00022679"/>
    </source>
</evidence>
<keyword evidence="7 9" id="KW-0472">Membrane</keyword>
<dbReference type="GO" id="GO:0042158">
    <property type="term" value="P:lipoprotein biosynthetic process"/>
    <property type="evidence" value="ECO:0007669"/>
    <property type="project" value="InterPro"/>
</dbReference>
<dbReference type="InterPro" id="IPR004563">
    <property type="entry name" value="Apolipo_AcylTrfase"/>
</dbReference>
<feature type="transmembrane region" description="Helical" evidence="9">
    <location>
        <begin position="126"/>
        <end position="145"/>
    </location>
</feature>
<evidence type="ECO:0000313" key="12">
    <source>
        <dbReference type="Proteomes" id="UP000642488"/>
    </source>
</evidence>
<dbReference type="EMBL" id="JAEKPD010000014">
    <property type="protein sequence ID" value="MBJ3763841.1"/>
    <property type="molecule type" value="Genomic_DNA"/>
</dbReference>
<dbReference type="InterPro" id="IPR036526">
    <property type="entry name" value="C-N_Hydrolase_sf"/>
</dbReference>
<dbReference type="SUPFAM" id="SSF56317">
    <property type="entry name" value="Carbon-nitrogen hydrolase"/>
    <property type="match status" value="1"/>
</dbReference>
<dbReference type="Gene3D" id="3.60.110.10">
    <property type="entry name" value="Carbon-nitrogen hydrolase"/>
    <property type="match status" value="1"/>
</dbReference>
<comment type="subcellular location">
    <subcellularLocation>
        <location evidence="1">Cell membrane</location>
        <topology evidence="1">Multi-pass membrane protein</topology>
    </subcellularLocation>
</comment>
<dbReference type="PANTHER" id="PTHR38686:SF1">
    <property type="entry name" value="APOLIPOPROTEIN N-ACYLTRANSFERASE"/>
    <property type="match status" value="1"/>
</dbReference>
<evidence type="ECO:0000313" key="11">
    <source>
        <dbReference type="EMBL" id="MBJ3763841.1"/>
    </source>
</evidence>
<keyword evidence="4" id="KW-0808">Transferase</keyword>
<evidence type="ECO:0000256" key="5">
    <source>
        <dbReference type="ARBA" id="ARBA00022692"/>
    </source>
</evidence>
<dbReference type="InterPro" id="IPR003010">
    <property type="entry name" value="C-N_Hydrolase"/>
</dbReference>
<keyword evidence="8" id="KW-0012">Acyltransferase</keyword>
<evidence type="ECO:0000256" key="1">
    <source>
        <dbReference type="ARBA" id="ARBA00004651"/>
    </source>
</evidence>
<comment type="caution">
    <text evidence="11">The sequence shown here is derived from an EMBL/GenBank/DDBJ whole genome shotgun (WGS) entry which is preliminary data.</text>
</comment>
<gene>
    <name evidence="11" type="ORF">ILP92_13875</name>
</gene>
<sequence>MGEAAVFERGPTILQIVDSPHGRLSVAICKDMSFPRLALQAGQAGVDIMLTGSSDFPTGITLNDPYRAVENGFTLIRPTYDGITYAMDPYERLLGQMNREFGEAGIMYLDVPTEGVRTAYGRFGDWLGWLSVALVGLFAAGAVVFGDRAPRPHSLEVKN</sequence>
<keyword evidence="3" id="KW-1003">Cell membrane</keyword>
<dbReference type="RefSeq" id="WP_198917011.1">
    <property type="nucleotide sequence ID" value="NZ_JAEKPD010000014.1"/>
</dbReference>
<dbReference type="GO" id="GO:0016410">
    <property type="term" value="F:N-acyltransferase activity"/>
    <property type="evidence" value="ECO:0007669"/>
    <property type="project" value="InterPro"/>
</dbReference>
<dbReference type="Pfam" id="PF00795">
    <property type="entry name" value="CN_hydrolase"/>
    <property type="match status" value="1"/>
</dbReference>
<dbReference type="PROSITE" id="PS50263">
    <property type="entry name" value="CN_HYDROLASE"/>
    <property type="match status" value="1"/>
</dbReference>
<feature type="domain" description="CN hydrolase" evidence="10">
    <location>
        <begin position="1"/>
        <end position="113"/>
    </location>
</feature>
<comment type="similarity">
    <text evidence="2">Belongs to the CN hydrolase family. Apolipoprotein N-acyltransferase subfamily.</text>
</comment>
<accession>A0A934IJ22</accession>
<name>A0A934IJ22_9RHOB</name>
<proteinExistence type="inferred from homology"/>
<evidence type="ECO:0000259" key="10">
    <source>
        <dbReference type="PROSITE" id="PS50263"/>
    </source>
</evidence>
<evidence type="ECO:0000256" key="8">
    <source>
        <dbReference type="ARBA" id="ARBA00023315"/>
    </source>
</evidence>
<evidence type="ECO:0000256" key="2">
    <source>
        <dbReference type="ARBA" id="ARBA00010065"/>
    </source>
</evidence>
<evidence type="ECO:0000256" key="6">
    <source>
        <dbReference type="ARBA" id="ARBA00022989"/>
    </source>
</evidence>
<dbReference type="GO" id="GO:0005886">
    <property type="term" value="C:plasma membrane"/>
    <property type="evidence" value="ECO:0007669"/>
    <property type="project" value="UniProtKB-SubCell"/>
</dbReference>
<keyword evidence="6 9" id="KW-1133">Transmembrane helix</keyword>
<organism evidence="11 12">
    <name type="scientific">Palleronia pontilimi</name>
    <dbReference type="NCBI Taxonomy" id="1964209"/>
    <lineage>
        <taxon>Bacteria</taxon>
        <taxon>Pseudomonadati</taxon>
        <taxon>Pseudomonadota</taxon>
        <taxon>Alphaproteobacteria</taxon>
        <taxon>Rhodobacterales</taxon>
        <taxon>Roseobacteraceae</taxon>
        <taxon>Palleronia</taxon>
    </lineage>
</organism>
<dbReference type="AlphaFoldDB" id="A0A934IJ22"/>
<keyword evidence="5 9" id="KW-0812">Transmembrane</keyword>
<evidence type="ECO:0000256" key="7">
    <source>
        <dbReference type="ARBA" id="ARBA00023136"/>
    </source>
</evidence>
<evidence type="ECO:0000256" key="9">
    <source>
        <dbReference type="SAM" id="Phobius"/>
    </source>
</evidence>
<evidence type="ECO:0000256" key="3">
    <source>
        <dbReference type="ARBA" id="ARBA00022475"/>
    </source>
</evidence>